<dbReference type="EMBL" id="BOQL01000037">
    <property type="protein sequence ID" value="GIM71529.1"/>
    <property type="molecule type" value="Genomic_DNA"/>
</dbReference>
<evidence type="ECO:0000313" key="2">
    <source>
        <dbReference type="Proteomes" id="UP000681340"/>
    </source>
</evidence>
<accession>A0A919VMB6</accession>
<keyword evidence="2" id="KW-1185">Reference proteome</keyword>
<reference evidence="1" key="1">
    <citation type="submission" date="2021-03" db="EMBL/GenBank/DDBJ databases">
        <title>Whole genome shotgun sequence of Actinoplanes auranticolor NBRC 12245.</title>
        <authorList>
            <person name="Komaki H."/>
            <person name="Tamura T."/>
        </authorList>
    </citation>
    <scope>NUCLEOTIDE SEQUENCE</scope>
    <source>
        <strain evidence="1">NBRC 12245</strain>
    </source>
</reference>
<name>A0A919VMB6_9ACTN</name>
<evidence type="ECO:0000313" key="1">
    <source>
        <dbReference type="EMBL" id="GIM71529.1"/>
    </source>
</evidence>
<sequence length="78" mass="8597">MRKQADPGWDEIEDRGLLSVCEPVLAETLLIANSSYYAKTEQEIATGAFAGAQVVAENCDMNWTMPPIRKTMPPPTVQ</sequence>
<gene>
    <name evidence="1" type="ORF">Aau02nite_46460</name>
</gene>
<protein>
    <submittedName>
        <fullName evidence="1">Uncharacterized protein</fullName>
    </submittedName>
</protein>
<dbReference type="Proteomes" id="UP000681340">
    <property type="component" value="Unassembled WGS sequence"/>
</dbReference>
<proteinExistence type="predicted"/>
<dbReference type="AlphaFoldDB" id="A0A919VMB6"/>
<comment type="caution">
    <text evidence="1">The sequence shown here is derived from an EMBL/GenBank/DDBJ whole genome shotgun (WGS) entry which is preliminary data.</text>
</comment>
<organism evidence="1 2">
    <name type="scientific">Actinoplanes auranticolor</name>
    <dbReference type="NCBI Taxonomy" id="47988"/>
    <lineage>
        <taxon>Bacteria</taxon>
        <taxon>Bacillati</taxon>
        <taxon>Actinomycetota</taxon>
        <taxon>Actinomycetes</taxon>
        <taxon>Micromonosporales</taxon>
        <taxon>Micromonosporaceae</taxon>
        <taxon>Actinoplanes</taxon>
    </lineage>
</organism>